<dbReference type="AlphaFoldDB" id="A0A150QPQ7"/>
<evidence type="ECO:0000313" key="3">
    <source>
        <dbReference type="Proteomes" id="UP000075260"/>
    </source>
</evidence>
<accession>A0A150QPQ7</accession>
<sequence length="198" mass="20861">MPNAARIALMVALGLALPARASADDPQSAMWPEVYCEFSASSLLAFGLMPVAGLGLSSTIALRWFDGSFSIESRAFKALSSSNAPPLGERSSAGLGAASICRHQETIFLCQVLQIGAIGTPIPPDVKLSGPHSPWIVTVGGRGGTDWRISRHLHLRGFLELHVVAMRPVVKIGNFSQDQTAYLAALAGLGLTVPVDTE</sequence>
<proteinExistence type="predicted"/>
<keyword evidence="1" id="KW-0732">Signal</keyword>
<feature type="signal peptide" evidence="1">
    <location>
        <begin position="1"/>
        <end position="23"/>
    </location>
</feature>
<feature type="chain" id="PRO_5007566963" description="Secreted protein" evidence="1">
    <location>
        <begin position="24"/>
        <end position="198"/>
    </location>
</feature>
<dbReference type="EMBL" id="JEMA01000439">
    <property type="protein sequence ID" value="KYF69940.1"/>
    <property type="molecule type" value="Genomic_DNA"/>
</dbReference>
<reference evidence="2 3" key="1">
    <citation type="submission" date="2014-02" db="EMBL/GenBank/DDBJ databases">
        <title>The small core and large imbalanced accessory genome model reveals a collaborative survival strategy of Sorangium cellulosum strains in nature.</title>
        <authorList>
            <person name="Han K."/>
            <person name="Peng R."/>
            <person name="Blom J."/>
            <person name="Li Y.-Z."/>
        </authorList>
    </citation>
    <scope>NUCLEOTIDE SEQUENCE [LARGE SCALE GENOMIC DNA]</scope>
    <source>
        <strain evidence="2 3">So0008-312</strain>
    </source>
</reference>
<evidence type="ECO:0000313" key="2">
    <source>
        <dbReference type="EMBL" id="KYF69940.1"/>
    </source>
</evidence>
<name>A0A150QPQ7_SORCE</name>
<dbReference type="OrthoDB" id="5517449at2"/>
<gene>
    <name evidence="2" type="ORF">BE15_06160</name>
</gene>
<evidence type="ECO:0000256" key="1">
    <source>
        <dbReference type="SAM" id="SignalP"/>
    </source>
</evidence>
<comment type="caution">
    <text evidence="2">The sequence shown here is derived from an EMBL/GenBank/DDBJ whole genome shotgun (WGS) entry which is preliminary data.</text>
</comment>
<protein>
    <recommendedName>
        <fullName evidence="4">Secreted protein</fullName>
    </recommendedName>
</protein>
<evidence type="ECO:0008006" key="4">
    <source>
        <dbReference type="Google" id="ProtNLM"/>
    </source>
</evidence>
<organism evidence="2 3">
    <name type="scientific">Sorangium cellulosum</name>
    <name type="common">Polyangium cellulosum</name>
    <dbReference type="NCBI Taxonomy" id="56"/>
    <lineage>
        <taxon>Bacteria</taxon>
        <taxon>Pseudomonadati</taxon>
        <taxon>Myxococcota</taxon>
        <taxon>Polyangia</taxon>
        <taxon>Polyangiales</taxon>
        <taxon>Polyangiaceae</taxon>
        <taxon>Sorangium</taxon>
    </lineage>
</organism>
<dbReference type="RefSeq" id="WP_061607965.1">
    <property type="nucleotide sequence ID" value="NZ_JEMA01000439.1"/>
</dbReference>
<dbReference type="Proteomes" id="UP000075260">
    <property type="component" value="Unassembled WGS sequence"/>
</dbReference>